<organism evidence="1 2">
    <name type="scientific">Gossypium darwinii</name>
    <name type="common">Darwin's cotton</name>
    <name type="synonym">Gossypium barbadense var. darwinii</name>
    <dbReference type="NCBI Taxonomy" id="34276"/>
    <lineage>
        <taxon>Eukaryota</taxon>
        <taxon>Viridiplantae</taxon>
        <taxon>Streptophyta</taxon>
        <taxon>Embryophyta</taxon>
        <taxon>Tracheophyta</taxon>
        <taxon>Spermatophyta</taxon>
        <taxon>Magnoliopsida</taxon>
        <taxon>eudicotyledons</taxon>
        <taxon>Gunneridae</taxon>
        <taxon>Pentapetalae</taxon>
        <taxon>rosids</taxon>
        <taxon>malvids</taxon>
        <taxon>Malvales</taxon>
        <taxon>Malvaceae</taxon>
        <taxon>Malvoideae</taxon>
        <taxon>Gossypium</taxon>
    </lineage>
</organism>
<protein>
    <submittedName>
        <fullName evidence="1">Uncharacterized protein</fullName>
    </submittedName>
</protein>
<proteinExistence type="predicted"/>
<sequence>MGFPCHCLYLRNYSYTLSSSLHLTRKKSKLQGLRVCHCCVLGITVRVWPCKLCILSNIMRWASDLSQFMCGVGVN</sequence>
<dbReference type="AlphaFoldDB" id="A0A5D2GV44"/>
<keyword evidence="2" id="KW-1185">Reference proteome</keyword>
<dbReference type="EMBL" id="CM017691">
    <property type="protein sequence ID" value="TYH21791.1"/>
    <property type="molecule type" value="Genomic_DNA"/>
</dbReference>
<name>A0A5D2GV44_GOSDA</name>
<dbReference type="Proteomes" id="UP000323506">
    <property type="component" value="Chromosome A04"/>
</dbReference>
<gene>
    <name evidence="1" type="ORF">ES288_A04G074400v1</name>
</gene>
<evidence type="ECO:0000313" key="1">
    <source>
        <dbReference type="EMBL" id="TYH21791.1"/>
    </source>
</evidence>
<accession>A0A5D2GV44</accession>
<reference evidence="1 2" key="1">
    <citation type="submission" date="2019-06" db="EMBL/GenBank/DDBJ databases">
        <title>WGS assembly of Gossypium darwinii.</title>
        <authorList>
            <person name="Chen Z.J."/>
            <person name="Sreedasyam A."/>
            <person name="Ando A."/>
            <person name="Song Q."/>
            <person name="De L."/>
            <person name="Hulse-Kemp A."/>
            <person name="Ding M."/>
            <person name="Ye W."/>
            <person name="Kirkbride R."/>
            <person name="Jenkins J."/>
            <person name="Plott C."/>
            <person name="Lovell J."/>
            <person name="Lin Y.-M."/>
            <person name="Vaughn R."/>
            <person name="Liu B."/>
            <person name="Li W."/>
            <person name="Simpson S."/>
            <person name="Scheffler B."/>
            <person name="Saski C."/>
            <person name="Grover C."/>
            <person name="Hu G."/>
            <person name="Conover J."/>
            <person name="Carlson J."/>
            <person name="Shu S."/>
            <person name="Boston L."/>
            <person name="Williams M."/>
            <person name="Peterson D."/>
            <person name="Mcgee K."/>
            <person name="Jones D."/>
            <person name="Wendel J."/>
            <person name="Stelly D."/>
            <person name="Grimwood J."/>
            <person name="Schmutz J."/>
        </authorList>
    </citation>
    <scope>NUCLEOTIDE SEQUENCE [LARGE SCALE GENOMIC DNA]</scope>
    <source>
        <strain evidence="1">1808015.09</strain>
    </source>
</reference>
<evidence type="ECO:0000313" key="2">
    <source>
        <dbReference type="Proteomes" id="UP000323506"/>
    </source>
</evidence>